<name>A0A6J4I6S6_9ACTN</name>
<organism evidence="1">
    <name type="scientific">uncultured Blastococcus sp</name>
    <dbReference type="NCBI Taxonomy" id="217144"/>
    <lineage>
        <taxon>Bacteria</taxon>
        <taxon>Bacillati</taxon>
        <taxon>Actinomycetota</taxon>
        <taxon>Actinomycetes</taxon>
        <taxon>Geodermatophilales</taxon>
        <taxon>Geodermatophilaceae</taxon>
        <taxon>Blastococcus</taxon>
        <taxon>environmental samples</taxon>
    </lineage>
</organism>
<protein>
    <submittedName>
        <fullName evidence="1">Diguanylate cyclase/phosphodiesterase (GGDEF &amp; EAL domains) with PAS/PAC sensor(S)</fullName>
    </submittedName>
</protein>
<evidence type="ECO:0000313" key="1">
    <source>
        <dbReference type="EMBL" id="CAA9242777.1"/>
    </source>
</evidence>
<feature type="non-terminal residue" evidence="1">
    <location>
        <position position="1"/>
    </location>
</feature>
<feature type="non-terminal residue" evidence="1">
    <location>
        <position position="52"/>
    </location>
</feature>
<proteinExistence type="predicted"/>
<gene>
    <name evidence="1" type="ORF">AVDCRST_MAG52-1696</name>
</gene>
<accession>A0A6J4I6S6</accession>
<reference evidence="1" key="1">
    <citation type="submission" date="2020-02" db="EMBL/GenBank/DDBJ databases">
        <authorList>
            <person name="Meier V. D."/>
        </authorList>
    </citation>
    <scope>NUCLEOTIDE SEQUENCE</scope>
    <source>
        <strain evidence="1">AVDCRST_MAG52</strain>
    </source>
</reference>
<dbReference type="EMBL" id="CADCTN010000120">
    <property type="protein sequence ID" value="CAA9242777.1"/>
    <property type="molecule type" value="Genomic_DNA"/>
</dbReference>
<dbReference type="AlphaFoldDB" id="A0A6J4I6S6"/>
<sequence length="52" mass="5589">EFHPPHPSEECRVLPSRPMPAAPRVDGCLCGLPRCAHRSSRAGTRAEPDGAL</sequence>